<dbReference type="InterPro" id="IPR011053">
    <property type="entry name" value="Single_hybrid_motif"/>
</dbReference>
<evidence type="ECO:0000256" key="3">
    <source>
        <dbReference type="ARBA" id="ARBA00022516"/>
    </source>
</evidence>
<name>A0A9W6R5J2_9PSEU</name>
<feature type="domain" description="Lipoyl-binding" evidence="9">
    <location>
        <begin position="76"/>
        <end position="152"/>
    </location>
</feature>
<keyword evidence="3 8" id="KW-0444">Lipid biosynthesis</keyword>
<dbReference type="PANTHER" id="PTHR45266:SF3">
    <property type="entry name" value="OXALOACETATE DECARBOXYLASE ALPHA CHAIN"/>
    <property type="match status" value="1"/>
</dbReference>
<dbReference type="PRINTS" id="PR01071">
    <property type="entry name" value="ACOABIOTINCC"/>
</dbReference>
<evidence type="ECO:0000256" key="8">
    <source>
        <dbReference type="RuleBase" id="RU364072"/>
    </source>
</evidence>
<dbReference type="AlphaFoldDB" id="A0A9W6R5J2"/>
<comment type="pathway">
    <text evidence="1 8">Lipid metabolism; fatty acid biosynthesis.</text>
</comment>
<dbReference type="InterPro" id="IPR050709">
    <property type="entry name" value="Biotin_Carboxyl_Carrier/Decarb"/>
</dbReference>
<keyword evidence="7 8" id="KW-0092">Biotin</keyword>
<dbReference type="PANTHER" id="PTHR45266">
    <property type="entry name" value="OXALOACETATE DECARBOXYLASE ALPHA CHAIN"/>
    <property type="match status" value="1"/>
</dbReference>
<dbReference type="Pfam" id="PF00364">
    <property type="entry name" value="Biotin_lipoyl"/>
    <property type="match status" value="1"/>
</dbReference>
<dbReference type="RefSeq" id="WP_285489123.1">
    <property type="nucleotide sequence ID" value="NZ_BSTI01000017.1"/>
</dbReference>
<evidence type="ECO:0000256" key="2">
    <source>
        <dbReference type="ARBA" id="ARBA00017562"/>
    </source>
</evidence>
<evidence type="ECO:0000256" key="7">
    <source>
        <dbReference type="ARBA" id="ARBA00023267"/>
    </source>
</evidence>
<dbReference type="GO" id="GO:0003989">
    <property type="term" value="F:acetyl-CoA carboxylase activity"/>
    <property type="evidence" value="ECO:0007669"/>
    <property type="project" value="InterPro"/>
</dbReference>
<dbReference type="EMBL" id="BSTI01000017">
    <property type="protein sequence ID" value="GLY69648.1"/>
    <property type="molecule type" value="Genomic_DNA"/>
</dbReference>
<dbReference type="PROSITE" id="PS00188">
    <property type="entry name" value="BIOTIN"/>
    <property type="match status" value="1"/>
</dbReference>
<keyword evidence="5 8" id="KW-0443">Lipid metabolism</keyword>
<evidence type="ECO:0000256" key="4">
    <source>
        <dbReference type="ARBA" id="ARBA00022832"/>
    </source>
</evidence>
<gene>
    <name evidence="10" type="primary">accB</name>
    <name evidence="10" type="ORF">Atai01_62670</name>
</gene>
<evidence type="ECO:0000256" key="5">
    <source>
        <dbReference type="ARBA" id="ARBA00023098"/>
    </source>
</evidence>
<keyword evidence="6 8" id="KW-0275">Fatty acid biosynthesis</keyword>
<evidence type="ECO:0000313" key="10">
    <source>
        <dbReference type="EMBL" id="GLY69648.1"/>
    </source>
</evidence>
<dbReference type="Gene3D" id="2.40.50.100">
    <property type="match status" value="1"/>
</dbReference>
<dbReference type="SUPFAM" id="SSF51230">
    <property type="entry name" value="Single hybrid motif"/>
    <property type="match status" value="1"/>
</dbReference>
<keyword evidence="11" id="KW-1185">Reference proteome</keyword>
<dbReference type="GO" id="GO:0009317">
    <property type="term" value="C:acetyl-CoA carboxylase complex"/>
    <property type="evidence" value="ECO:0007669"/>
    <property type="project" value="InterPro"/>
</dbReference>
<organism evidence="10 11">
    <name type="scientific">Amycolatopsis taiwanensis</name>
    <dbReference type="NCBI Taxonomy" id="342230"/>
    <lineage>
        <taxon>Bacteria</taxon>
        <taxon>Bacillati</taxon>
        <taxon>Actinomycetota</taxon>
        <taxon>Actinomycetes</taxon>
        <taxon>Pseudonocardiales</taxon>
        <taxon>Pseudonocardiaceae</taxon>
        <taxon>Amycolatopsis</taxon>
    </lineage>
</organism>
<dbReference type="InterPro" id="IPR000089">
    <property type="entry name" value="Biotin_lipoyl"/>
</dbReference>
<dbReference type="GO" id="GO:0006633">
    <property type="term" value="P:fatty acid biosynthetic process"/>
    <property type="evidence" value="ECO:0007669"/>
    <property type="project" value="UniProtKB-KW"/>
</dbReference>
<proteinExistence type="predicted"/>
<keyword evidence="4 8" id="KW-0276">Fatty acid metabolism</keyword>
<dbReference type="Proteomes" id="UP001165136">
    <property type="component" value="Unassembled WGS sequence"/>
</dbReference>
<evidence type="ECO:0000259" key="9">
    <source>
        <dbReference type="PROSITE" id="PS50968"/>
    </source>
</evidence>
<accession>A0A9W6R5J2</accession>
<dbReference type="InterPro" id="IPR001882">
    <property type="entry name" value="Biotin_BS"/>
</dbReference>
<sequence length="167" mass="17467">MVSQQDQAGGDVLTGLRAQALRLAGDLPGSLRRLSVRSNDAVIEVEWQDAGAVPVVPVPLVPVETDAGEPVDDTASIVVTSPMVGTVYHSPGPDEPPFVTVGDVVEPGQTVLIVEAMKLFNPIVSETTAMVAEVLVGNGESVEFGQPLLRLKTNADDELGKADTDVQ</sequence>
<comment type="function">
    <text evidence="8">This protein is a component of the acetyl coenzyme A carboxylase complex; first, biotin carboxylase catalyzes the carboxylation of the carrier protein and then the transcarboxylase transfers the carboxyl group to form malonyl-CoA.</text>
</comment>
<evidence type="ECO:0000256" key="1">
    <source>
        <dbReference type="ARBA" id="ARBA00005194"/>
    </source>
</evidence>
<protein>
    <recommendedName>
        <fullName evidence="2 8">Biotin carboxyl carrier protein of acetyl-CoA carboxylase</fullName>
    </recommendedName>
</protein>
<reference evidence="10" key="1">
    <citation type="submission" date="2023-03" db="EMBL/GenBank/DDBJ databases">
        <title>Amycolatopsis taiwanensis NBRC 103393.</title>
        <authorList>
            <person name="Ichikawa N."/>
            <person name="Sato H."/>
            <person name="Tonouchi N."/>
        </authorList>
    </citation>
    <scope>NUCLEOTIDE SEQUENCE</scope>
    <source>
        <strain evidence="10">NBRC 103393</strain>
    </source>
</reference>
<dbReference type="PROSITE" id="PS50968">
    <property type="entry name" value="BIOTINYL_LIPOYL"/>
    <property type="match status" value="1"/>
</dbReference>
<comment type="caution">
    <text evidence="10">The sequence shown here is derived from an EMBL/GenBank/DDBJ whole genome shotgun (WGS) entry which is preliminary data.</text>
</comment>
<dbReference type="InterPro" id="IPR001249">
    <property type="entry name" value="AcCoA_biotinCC"/>
</dbReference>
<evidence type="ECO:0000313" key="11">
    <source>
        <dbReference type="Proteomes" id="UP001165136"/>
    </source>
</evidence>
<dbReference type="CDD" id="cd06850">
    <property type="entry name" value="biotinyl_domain"/>
    <property type="match status" value="1"/>
</dbReference>
<evidence type="ECO:0000256" key="6">
    <source>
        <dbReference type="ARBA" id="ARBA00023160"/>
    </source>
</evidence>